<sequence length="184" mass="20582">MSNFVSRAGEKLQFALQTFKTDVKDFVVADFGSSTGGFVDCLLQNGAKKVYSIDTSYGELAWKLRNDSRVVVMERTNAMHVGLPEKMDLITIDTSWTKQILTIPNTLSNLKEMGIIISLIKPHYESPKEYLEKGRLKDEKVQEVLEKVKNDITAVGGKIVNLVESPVVGEKGKNKEFLALIERS</sequence>
<dbReference type="PATRIC" id="fig|1618566.3.peg.903"/>
<dbReference type="InterPro" id="IPR002877">
    <property type="entry name" value="RNA_MeTrfase_FtsJ_dom"/>
</dbReference>
<dbReference type="AlphaFoldDB" id="A0A0G0BYK9"/>
<dbReference type="SUPFAM" id="SSF53335">
    <property type="entry name" value="S-adenosyl-L-methionine-dependent methyltransferases"/>
    <property type="match status" value="1"/>
</dbReference>
<accession>A0A0G0BYK9</accession>
<dbReference type="GO" id="GO:0008168">
    <property type="term" value="F:methyltransferase activity"/>
    <property type="evidence" value="ECO:0007669"/>
    <property type="project" value="InterPro"/>
</dbReference>
<dbReference type="InterPro" id="IPR029063">
    <property type="entry name" value="SAM-dependent_MTases_sf"/>
</dbReference>
<dbReference type="InterPro" id="IPR047048">
    <property type="entry name" value="TlyA"/>
</dbReference>
<dbReference type="EMBL" id="LBOW01000013">
    <property type="protein sequence ID" value="KKP43990.1"/>
    <property type="molecule type" value="Genomic_DNA"/>
</dbReference>
<dbReference type="Pfam" id="PF01728">
    <property type="entry name" value="FtsJ"/>
    <property type="match status" value="1"/>
</dbReference>
<evidence type="ECO:0000313" key="3">
    <source>
        <dbReference type="EMBL" id="KKP43990.1"/>
    </source>
</evidence>
<dbReference type="Proteomes" id="UP000034778">
    <property type="component" value="Unassembled WGS sequence"/>
</dbReference>
<dbReference type="PANTHER" id="PTHR32319">
    <property type="entry name" value="BACTERIAL HEMOLYSIN-LIKE PROTEIN"/>
    <property type="match status" value="1"/>
</dbReference>
<evidence type="ECO:0000256" key="1">
    <source>
        <dbReference type="ARBA" id="ARBA00022884"/>
    </source>
</evidence>
<protein>
    <submittedName>
        <fullName evidence="3">Hemolysin A</fullName>
    </submittedName>
</protein>
<dbReference type="Gene3D" id="3.40.50.150">
    <property type="entry name" value="Vaccinia Virus protein VP39"/>
    <property type="match status" value="1"/>
</dbReference>
<evidence type="ECO:0000313" key="4">
    <source>
        <dbReference type="Proteomes" id="UP000034778"/>
    </source>
</evidence>
<keyword evidence="1" id="KW-0694">RNA-binding</keyword>
<comment type="caution">
    <text evidence="3">The sequence shown here is derived from an EMBL/GenBank/DDBJ whole genome shotgun (WGS) entry which is preliminary data.</text>
</comment>
<proteinExistence type="predicted"/>
<evidence type="ECO:0000259" key="2">
    <source>
        <dbReference type="Pfam" id="PF01728"/>
    </source>
</evidence>
<dbReference type="GO" id="GO:0032259">
    <property type="term" value="P:methylation"/>
    <property type="evidence" value="ECO:0007669"/>
    <property type="project" value="InterPro"/>
</dbReference>
<feature type="domain" description="Ribosomal RNA methyltransferase FtsJ" evidence="2">
    <location>
        <begin position="4"/>
        <end position="179"/>
    </location>
</feature>
<dbReference type="GO" id="GO:0003723">
    <property type="term" value="F:RNA binding"/>
    <property type="evidence" value="ECO:0007669"/>
    <property type="project" value="UniProtKB-KW"/>
</dbReference>
<dbReference type="STRING" id="1618566.UR35_C0013G0015"/>
<reference evidence="3 4" key="1">
    <citation type="journal article" date="2015" name="Nature">
        <title>rRNA introns, odd ribosomes, and small enigmatic genomes across a large radiation of phyla.</title>
        <authorList>
            <person name="Brown C.T."/>
            <person name="Hug L.A."/>
            <person name="Thomas B.C."/>
            <person name="Sharon I."/>
            <person name="Castelle C.J."/>
            <person name="Singh A."/>
            <person name="Wilkins M.J."/>
            <person name="Williams K.H."/>
            <person name="Banfield J.F."/>
        </authorList>
    </citation>
    <scope>NUCLEOTIDE SEQUENCE [LARGE SCALE GENOMIC DNA]</scope>
</reference>
<name>A0A0G0BYK9_9BACT</name>
<organism evidence="3 4">
    <name type="scientific">Candidatus Woesebacteria bacterium GW2011_GWB1_33_22</name>
    <dbReference type="NCBI Taxonomy" id="1618566"/>
    <lineage>
        <taxon>Bacteria</taxon>
        <taxon>Candidatus Woeseibacteriota</taxon>
    </lineage>
</organism>
<gene>
    <name evidence="3" type="ORF">UR35_C0013G0015</name>
</gene>
<dbReference type="PANTHER" id="PTHR32319:SF0">
    <property type="entry name" value="BACTERIAL HEMOLYSIN-LIKE PROTEIN"/>
    <property type="match status" value="1"/>
</dbReference>